<dbReference type="EMBL" id="JACRSP010000005">
    <property type="protein sequence ID" value="MBC8537180.1"/>
    <property type="molecule type" value="Genomic_DNA"/>
</dbReference>
<evidence type="ECO:0000256" key="1">
    <source>
        <dbReference type="ARBA" id="ARBA00023125"/>
    </source>
</evidence>
<reference evidence="4" key="1">
    <citation type="submission" date="2020-08" db="EMBL/GenBank/DDBJ databases">
        <title>Genome public.</title>
        <authorList>
            <person name="Liu C."/>
            <person name="Sun Q."/>
        </authorList>
    </citation>
    <scope>NUCLEOTIDE SEQUENCE</scope>
    <source>
        <strain evidence="4">BX7</strain>
    </source>
</reference>
<comment type="caution">
    <text evidence="4">The sequence shown here is derived from an EMBL/GenBank/DDBJ whole genome shotgun (WGS) entry which is preliminary data.</text>
</comment>
<dbReference type="InterPro" id="IPR009057">
    <property type="entry name" value="Homeodomain-like_sf"/>
</dbReference>
<protein>
    <submittedName>
        <fullName evidence="4">TetR/AcrR family transcriptional regulator</fullName>
    </submittedName>
</protein>
<dbReference type="Gene3D" id="1.10.357.10">
    <property type="entry name" value="Tetracycline Repressor, domain 2"/>
    <property type="match status" value="1"/>
</dbReference>
<dbReference type="InterPro" id="IPR036271">
    <property type="entry name" value="Tet_transcr_reg_TetR-rel_C_sf"/>
</dbReference>
<dbReference type="PANTHER" id="PTHR30328:SF54">
    <property type="entry name" value="HTH-TYPE TRANSCRIPTIONAL REPRESSOR SCO4008"/>
    <property type="match status" value="1"/>
</dbReference>
<dbReference type="Proteomes" id="UP000620366">
    <property type="component" value="Unassembled WGS sequence"/>
</dbReference>
<proteinExistence type="predicted"/>
<evidence type="ECO:0000313" key="5">
    <source>
        <dbReference type="Proteomes" id="UP000620366"/>
    </source>
</evidence>
<dbReference type="Pfam" id="PF00440">
    <property type="entry name" value="TetR_N"/>
    <property type="match status" value="1"/>
</dbReference>
<name>A0A926DHJ3_9FIRM</name>
<evidence type="ECO:0000259" key="3">
    <source>
        <dbReference type="PROSITE" id="PS50977"/>
    </source>
</evidence>
<gene>
    <name evidence="4" type="ORF">H8695_10830</name>
</gene>
<feature type="DNA-binding region" description="H-T-H motif" evidence="2">
    <location>
        <begin position="31"/>
        <end position="50"/>
    </location>
</feature>
<dbReference type="InterPro" id="IPR001647">
    <property type="entry name" value="HTH_TetR"/>
</dbReference>
<organism evidence="4 5">
    <name type="scientific">Feifania hominis</name>
    <dbReference type="NCBI Taxonomy" id="2763660"/>
    <lineage>
        <taxon>Bacteria</taxon>
        <taxon>Bacillati</taxon>
        <taxon>Bacillota</taxon>
        <taxon>Clostridia</taxon>
        <taxon>Eubacteriales</taxon>
        <taxon>Feifaniaceae</taxon>
        <taxon>Feifania</taxon>
    </lineage>
</organism>
<dbReference type="AlphaFoldDB" id="A0A926DHJ3"/>
<dbReference type="RefSeq" id="WP_249301554.1">
    <property type="nucleotide sequence ID" value="NZ_JACRSP010000005.1"/>
</dbReference>
<dbReference type="Gene3D" id="1.10.10.60">
    <property type="entry name" value="Homeodomain-like"/>
    <property type="match status" value="1"/>
</dbReference>
<dbReference type="GO" id="GO:0003677">
    <property type="term" value="F:DNA binding"/>
    <property type="evidence" value="ECO:0007669"/>
    <property type="project" value="UniProtKB-UniRule"/>
</dbReference>
<keyword evidence="1 2" id="KW-0238">DNA-binding</keyword>
<dbReference type="PROSITE" id="PS50977">
    <property type="entry name" value="HTH_TETR_2"/>
    <property type="match status" value="1"/>
</dbReference>
<dbReference type="PANTHER" id="PTHR30328">
    <property type="entry name" value="TRANSCRIPTIONAL REPRESSOR"/>
    <property type="match status" value="1"/>
</dbReference>
<dbReference type="SUPFAM" id="SSF46689">
    <property type="entry name" value="Homeodomain-like"/>
    <property type="match status" value="1"/>
</dbReference>
<dbReference type="InterPro" id="IPR050109">
    <property type="entry name" value="HTH-type_TetR-like_transc_reg"/>
</dbReference>
<dbReference type="GO" id="GO:0006355">
    <property type="term" value="P:regulation of DNA-templated transcription"/>
    <property type="evidence" value="ECO:0007669"/>
    <property type="project" value="UniProtKB-ARBA"/>
</dbReference>
<evidence type="ECO:0000256" key="2">
    <source>
        <dbReference type="PROSITE-ProRule" id="PRU00335"/>
    </source>
</evidence>
<keyword evidence="5" id="KW-1185">Reference proteome</keyword>
<dbReference type="SUPFAM" id="SSF48498">
    <property type="entry name" value="Tetracyclin repressor-like, C-terminal domain"/>
    <property type="match status" value="1"/>
</dbReference>
<feature type="domain" description="HTH tetR-type" evidence="3">
    <location>
        <begin position="8"/>
        <end position="68"/>
    </location>
</feature>
<evidence type="ECO:0000313" key="4">
    <source>
        <dbReference type="EMBL" id="MBC8537180.1"/>
    </source>
</evidence>
<accession>A0A926DHJ3</accession>
<sequence>MTQSERQQRSRREIYEAALAEFGAHDYAEVSMESICGTHGISKGMMYHYYTGKDELFLLCVERLFIELRDYLQQHFTGDPADGVREFVQAFFDCRERFFAEHAGRRTLFENAVIRPPKHLQEPISQLRAPIREYNHAFLERLFPHLTLRENVSREDAARYFECVESLYWPLLQRFGPQARSTDSAAKKVLDIMLFGIARQDHQEFL</sequence>